<proteinExistence type="predicted"/>
<organism evidence="2 3">
    <name type="scientific">Dentipellis fragilis</name>
    <dbReference type="NCBI Taxonomy" id="205917"/>
    <lineage>
        <taxon>Eukaryota</taxon>
        <taxon>Fungi</taxon>
        <taxon>Dikarya</taxon>
        <taxon>Basidiomycota</taxon>
        <taxon>Agaricomycotina</taxon>
        <taxon>Agaricomycetes</taxon>
        <taxon>Russulales</taxon>
        <taxon>Hericiaceae</taxon>
        <taxon>Dentipellis</taxon>
    </lineage>
</organism>
<name>A0A4Y9Z7L5_9AGAM</name>
<dbReference type="PANTHER" id="PTHR30543">
    <property type="entry name" value="CHROMATE REDUCTASE"/>
    <property type="match status" value="1"/>
</dbReference>
<dbReference type="GO" id="GO:0005829">
    <property type="term" value="C:cytosol"/>
    <property type="evidence" value="ECO:0007669"/>
    <property type="project" value="TreeGrafter"/>
</dbReference>
<dbReference type="GO" id="GO:0016491">
    <property type="term" value="F:oxidoreductase activity"/>
    <property type="evidence" value="ECO:0007669"/>
    <property type="project" value="InterPro"/>
</dbReference>
<dbReference type="InterPro" id="IPR029039">
    <property type="entry name" value="Flavoprotein-like_sf"/>
</dbReference>
<dbReference type="EMBL" id="SEOQ01000101">
    <property type="protein sequence ID" value="TFY70434.1"/>
    <property type="molecule type" value="Genomic_DNA"/>
</dbReference>
<comment type="caution">
    <text evidence="2">The sequence shown here is derived from an EMBL/GenBank/DDBJ whole genome shotgun (WGS) entry which is preliminary data.</text>
</comment>
<dbReference type="InterPro" id="IPR050712">
    <property type="entry name" value="NAD(P)H-dep_reductase"/>
</dbReference>
<protein>
    <recommendedName>
        <fullName evidence="1">NADPH-dependent FMN reductase-like domain-containing protein</fullName>
    </recommendedName>
</protein>
<feature type="domain" description="NADPH-dependent FMN reductase-like" evidence="1">
    <location>
        <begin position="1"/>
        <end position="155"/>
    </location>
</feature>
<dbReference type="OrthoDB" id="68575at2759"/>
<evidence type="ECO:0000259" key="1">
    <source>
        <dbReference type="Pfam" id="PF03358"/>
    </source>
</evidence>
<dbReference type="SUPFAM" id="SSF52218">
    <property type="entry name" value="Flavoproteins"/>
    <property type="match status" value="1"/>
</dbReference>
<dbReference type="STRING" id="205917.A0A4Y9Z7L5"/>
<keyword evidence="3" id="KW-1185">Reference proteome</keyword>
<evidence type="ECO:0000313" key="2">
    <source>
        <dbReference type="EMBL" id="TFY70434.1"/>
    </source>
</evidence>
<dbReference type="Pfam" id="PF03358">
    <property type="entry name" value="FMN_red"/>
    <property type="match status" value="1"/>
</dbReference>
<dbReference type="Proteomes" id="UP000298327">
    <property type="component" value="Unassembled WGS sequence"/>
</dbReference>
<dbReference type="GO" id="GO:0010181">
    <property type="term" value="F:FMN binding"/>
    <property type="evidence" value="ECO:0007669"/>
    <property type="project" value="TreeGrafter"/>
</dbReference>
<reference evidence="2 3" key="1">
    <citation type="submission" date="2019-02" db="EMBL/GenBank/DDBJ databases">
        <title>Genome sequencing of the rare red list fungi Dentipellis fragilis.</title>
        <authorList>
            <person name="Buettner E."/>
            <person name="Kellner H."/>
        </authorList>
    </citation>
    <scope>NUCLEOTIDE SEQUENCE [LARGE SCALE GENOMIC DNA]</scope>
    <source>
        <strain evidence="2 3">DSM 105465</strain>
    </source>
</reference>
<sequence>MRIAVLPGSVRDNGNNQGMQHWVAAAINRASDSPVDVVLGDLRKPPMALGPVVDPVMAALNKDPSKYGNEPARQWSTFVTSCDAFVIVTPQYNRGYPGELKNALDHLYWEWHGKSVLLVTYGGHGGGRCAAQLKQVLEDGLRMNVVGAVEVTLPEDYIRASTRLSVDAAEEFPEFLKERQADLEGALSTLFEAVGKEPAK</sequence>
<dbReference type="Gene3D" id="3.40.50.360">
    <property type="match status" value="1"/>
</dbReference>
<accession>A0A4Y9Z7L5</accession>
<gene>
    <name evidence="2" type="ORF">EVG20_g2565</name>
</gene>
<dbReference type="AlphaFoldDB" id="A0A4Y9Z7L5"/>
<dbReference type="InterPro" id="IPR005025">
    <property type="entry name" value="FMN_Rdtase-like_dom"/>
</dbReference>
<dbReference type="PANTHER" id="PTHR30543:SF21">
    <property type="entry name" value="NAD(P)H-DEPENDENT FMN REDUCTASE LOT6"/>
    <property type="match status" value="1"/>
</dbReference>
<evidence type="ECO:0000313" key="3">
    <source>
        <dbReference type="Proteomes" id="UP000298327"/>
    </source>
</evidence>